<protein>
    <submittedName>
        <fullName evidence="2">Uncharacterized protein</fullName>
    </submittedName>
</protein>
<sequence>MISQKIVTHSFIALNITIIIAAEFIGGGTFFFENGIIHGIAALFIIGVAISLLHRYYFADPMLKKFLNACLIAFGVFSFSHVVEFLSDRFLGGYGDYLFALTLNFYIISLLIMITGSETFLRAYSGYQRSRTAFALSNSVILAFAVFSGLLFFDTSLISLEPANVVPYLYVCAVLTVAFVFWRRIIHLRRTIPLLDDFFVLLLWMVVFIAISASAYALYDVIKDVFSISEHQIVYLSHFLFYGGMSIMFIAFHKLSYVGGGVIDDIKNYKKRGAV</sequence>
<evidence type="ECO:0000313" key="2">
    <source>
        <dbReference type="EMBL" id="KKW24028.1"/>
    </source>
</evidence>
<comment type="caution">
    <text evidence="2">The sequence shown here is derived from an EMBL/GenBank/DDBJ whole genome shotgun (WGS) entry which is preliminary data.</text>
</comment>
<dbReference type="STRING" id="1618671.UY67_C0012G0014"/>
<feature type="transmembrane region" description="Helical" evidence="1">
    <location>
        <begin position="239"/>
        <end position="263"/>
    </location>
</feature>
<feature type="transmembrane region" description="Helical" evidence="1">
    <location>
        <begin position="165"/>
        <end position="186"/>
    </location>
</feature>
<accession>A0A0G1WYR3</accession>
<feature type="transmembrane region" description="Helical" evidence="1">
    <location>
        <begin position="133"/>
        <end position="153"/>
    </location>
</feature>
<feature type="transmembrane region" description="Helical" evidence="1">
    <location>
        <begin position="198"/>
        <end position="219"/>
    </location>
</feature>
<dbReference type="EMBL" id="LCQW01000012">
    <property type="protein sequence ID" value="KKW24028.1"/>
    <property type="molecule type" value="Genomic_DNA"/>
</dbReference>
<proteinExistence type="predicted"/>
<feature type="transmembrane region" description="Helical" evidence="1">
    <location>
        <begin position="36"/>
        <end position="54"/>
    </location>
</feature>
<organism evidence="2 3">
    <name type="scientific">Candidatus Kaiserbacteria bacterium GW2011_GWA2_52_12</name>
    <dbReference type="NCBI Taxonomy" id="1618671"/>
    <lineage>
        <taxon>Bacteria</taxon>
        <taxon>Candidatus Kaiseribacteriota</taxon>
    </lineage>
</organism>
<keyword evidence="1" id="KW-1133">Transmembrane helix</keyword>
<keyword evidence="1" id="KW-0472">Membrane</keyword>
<feature type="transmembrane region" description="Helical" evidence="1">
    <location>
        <begin position="66"/>
        <end position="86"/>
    </location>
</feature>
<evidence type="ECO:0000256" key="1">
    <source>
        <dbReference type="SAM" id="Phobius"/>
    </source>
</evidence>
<evidence type="ECO:0000313" key="3">
    <source>
        <dbReference type="Proteomes" id="UP000034273"/>
    </source>
</evidence>
<gene>
    <name evidence="2" type="ORF">UY67_C0012G0014</name>
</gene>
<name>A0A0G1WYR3_9BACT</name>
<dbReference type="AlphaFoldDB" id="A0A0G1WYR3"/>
<feature type="transmembrane region" description="Helical" evidence="1">
    <location>
        <begin position="12"/>
        <end position="30"/>
    </location>
</feature>
<keyword evidence="1" id="KW-0812">Transmembrane</keyword>
<feature type="transmembrane region" description="Helical" evidence="1">
    <location>
        <begin position="98"/>
        <end position="121"/>
    </location>
</feature>
<reference evidence="2 3" key="1">
    <citation type="journal article" date="2015" name="Nature">
        <title>rRNA introns, odd ribosomes, and small enigmatic genomes across a large radiation of phyla.</title>
        <authorList>
            <person name="Brown C.T."/>
            <person name="Hug L.A."/>
            <person name="Thomas B.C."/>
            <person name="Sharon I."/>
            <person name="Castelle C.J."/>
            <person name="Singh A."/>
            <person name="Wilkins M.J."/>
            <person name="Williams K.H."/>
            <person name="Banfield J.F."/>
        </authorList>
    </citation>
    <scope>NUCLEOTIDE SEQUENCE [LARGE SCALE GENOMIC DNA]</scope>
</reference>
<dbReference type="Proteomes" id="UP000034273">
    <property type="component" value="Unassembled WGS sequence"/>
</dbReference>